<dbReference type="AlphaFoldDB" id="A0AB39BGJ3"/>
<organism evidence="2">
    <name type="scientific">Herbiconiux sp. A18JL235</name>
    <dbReference type="NCBI Taxonomy" id="3152363"/>
    <lineage>
        <taxon>Bacteria</taxon>
        <taxon>Bacillati</taxon>
        <taxon>Actinomycetota</taxon>
        <taxon>Actinomycetes</taxon>
        <taxon>Micrococcales</taxon>
        <taxon>Microbacteriaceae</taxon>
        <taxon>Herbiconiux</taxon>
    </lineage>
</organism>
<feature type="signal peptide" evidence="1">
    <location>
        <begin position="1"/>
        <end position="26"/>
    </location>
</feature>
<feature type="chain" id="PRO_5044231312" description="Lipoprotein" evidence="1">
    <location>
        <begin position="27"/>
        <end position="136"/>
    </location>
</feature>
<evidence type="ECO:0000313" key="2">
    <source>
        <dbReference type="EMBL" id="XDI05293.1"/>
    </source>
</evidence>
<sequence>MKLMHRAAGFAVVLAAVGGVAGCAVGAPASAPSAPPVSATTREDAVFAREMLATGWTHDSSGLYFRAVDAAACTGSCTVDIETPAGCPSGVKAGTTQGSVIVTTSALQPGVVTRARVTVPLVFPQLETRIISASCI</sequence>
<dbReference type="EMBL" id="CP162511">
    <property type="protein sequence ID" value="XDI05293.1"/>
    <property type="molecule type" value="Genomic_DNA"/>
</dbReference>
<reference evidence="2" key="1">
    <citation type="submission" date="2024-05" db="EMBL/GenBank/DDBJ databases">
        <title>Herbiconiux sp. A18JL235.</title>
        <authorList>
            <person name="Zhang G."/>
        </authorList>
    </citation>
    <scope>NUCLEOTIDE SEQUENCE</scope>
    <source>
        <strain evidence="2">A18JL235</strain>
    </source>
</reference>
<gene>
    <name evidence="2" type="ORF">ABFY20_18540</name>
</gene>
<proteinExistence type="predicted"/>
<keyword evidence="1" id="KW-0732">Signal</keyword>
<evidence type="ECO:0008006" key="3">
    <source>
        <dbReference type="Google" id="ProtNLM"/>
    </source>
</evidence>
<dbReference type="RefSeq" id="WP_368497677.1">
    <property type="nucleotide sequence ID" value="NZ_CP162511.1"/>
</dbReference>
<name>A0AB39BGJ3_9MICO</name>
<protein>
    <recommendedName>
        <fullName evidence="3">Lipoprotein</fullName>
    </recommendedName>
</protein>
<evidence type="ECO:0000256" key="1">
    <source>
        <dbReference type="SAM" id="SignalP"/>
    </source>
</evidence>
<accession>A0AB39BGJ3</accession>
<dbReference type="PROSITE" id="PS51257">
    <property type="entry name" value="PROKAR_LIPOPROTEIN"/>
    <property type="match status" value="1"/>
</dbReference>